<keyword evidence="2" id="KW-1185">Reference proteome</keyword>
<dbReference type="Proteomes" id="UP000681315">
    <property type="component" value="Unassembled WGS sequence"/>
</dbReference>
<organism evidence="1 2">
    <name type="scientific">Gelidibacter pelagius</name>
    <dbReference type="NCBI Taxonomy" id="2819985"/>
    <lineage>
        <taxon>Bacteria</taxon>
        <taxon>Pseudomonadati</taxon>
        <taxon>Bacteroidota</taxon>
        <taxon>Flavobacteriia</taxon>
        <taxon>Flavobacteriales</taxon>
        <taxon>Flavobacteriaceae</taxon>
        <taxon>Gelidibacter</taxon>
    </lineage>
</organism>
<gene>
    <name evidence="1" type="ORF">J4051_14315</name>
</gene>
<dbReference type="EMBL" id="JAGEVG010000017">
    <property type="protein sequence ID" value="MBO3099451.1"/>
    <property type="molecule type" value="Genomic_DNA"/>
</dbReference>
<reference evidence="1 2" key="1">
    <citation type="submission" date="2021-03" db="EMBL/GenBank/DDBJ databases">
        <title>Gelidibacter sp. nov., isolated from costal sediment.</title>
        <authorList>
            <person name="Lun K.-Y."/>
        </authorList>
    </citation>
    <scope>NUCLEOTIDE SEQUENCE [LARGE SCALE GENOMIC DNA]</scope>
    <source>
        <strain evidence="1 2">DF109</strain>
    </source>
</reference>
<name>A0ABS3SVH7_9FLAO</name>
<proteinExistence type="predicted"/>
<sequence>MELIKRKEINYVYSVVKLNKTLLVSNKNNYARCYEENNFEHQKTTVNNLNILKTFKNNDIIYLLDNWNKLFELKNDNIFPFIDEYSCTDSLEILNHIV</sequence>
<evidence type="ECO:0000313" key="2">
    <source>
        <dbReference type="Proteomes" id="UP000681315"/>
    </source>
</evidence>
<accession>A0ABS3SVH7</accession>
<comment type="caution">
    <text evidence="1">The sequence shown here is derived from an EMBL/GenBank/DDBJ whole genome shotgun (WGS) entry which is preliminary data.</text>
</comment>
<protein>
    <submittedName>
        <fullName evidence="1">Uncharacterized protein</fullName>
    </submittedName>
</protein>
<dbReference type="RefSeq" id="WP_208234565.1">
    <property type="nucleotide sequence ID" value="NZ_JAGEVG010000017.1"/>
</dbReference>
<evidence type="ECO:0000313" key="1">
    <source>
        <dbReference type="EMBL" id="MBO3099451.1"/>
    </source>
</evidence>